<accession>A0A1H5WSG3</accession>
<proteinExistence type="predicted"/>
<dbReference type="OrthoDB" id="122677at2"/>
<keyword evidence="2" id="KW-1185">Reference proteome</keyword>
<dbReference type="EMBL" id="FNVA01000002">
    <property type="protein sequence ID" value="SEG02354.1"/>
    <property type="molecule type" value="Genomic_DNA"/>
</dbReference>
<name>A0A1H5WSG3_9BACT</name>
<protein>
    <submittedName>
        <fullName evidence="1">Uncharacterized protein</fullName>
    </submittedName>
</protein>
<sequence>MRSAKIHSALATGINKFEICRMTARGLHAMHRQGTRTEETIDRVLEMIGPGSMVRTPPMLPVGRLKAVIAR</sequence>
<reference evidence="1 2" key="1">
    <citation type="submission" date="2016-10" db="EMBL/GenBank/DDBJ databases">
        <authorList>
            <person name="de Groot N.N."/>
        </authorList>
    </citation>
    <scope>NUCLEOTIDE SEQUENCE [LARGE SCALE GENOMIC DNA]</scope>
    <source>
        <strain evidence="1 2">DSM 22489</strain>
    </source>
</reference>
<dbReference type="Proteomes" id="UP000236728">
    <property type="component" value="Unassembled WGS sequence"/>
</dbReference>
<evidence type="ECO:0000313" key="2">
    <source>
        <dbReference type="Proteomes" id="UP000236728"/>
    </source>
</evidence>
<dbReference type="AlphaFoldDB" id="A0A1H5WSG3"/>
<gene>
    <name evidence="1" type="ORF">SAMN05421819_1722</name>
</gene>
<dbReference type="RefSeq" id="WP_146072080.1">
    <property type="nucleotide sequence ID" value="NZ_FNVA01000002.1"/>
</dbReference>
<organism evidence="1 2">
    <name type="scientific">Bryocella elongata</name>
    <dbReference type="NCBI Taxonomy" id="863522"/>
    <lineage>
        <taxon>Bacteria</taxon>
        <taxon>Pseudomonadati</taxon>
        <taxon>Acidobacteriota</taxon>
        <taxon>Terriglobia</taxon>
        <taxon>Terriglobales</taxon>
        <taxon>Acidobacteriaceae</taxon>
        <taxon>Bryocella</taxon>
    </lineage>
</organism>
<evidence type="ECO:0000313" key="1">
    <source>
        <dbReference type="EMBL" id="SEG02354.1"/>
    </source>
</evidence>